<comment type="caution">
    <text evidence="2">The sequence shown here is derived from an EMBL/GenBank/DDBJ whole genome shotgun (WGS) entry which is preliminary data.</text>
</comment>
<dbReference type="SUPFAM" id="SSF140478">
    <property type="entry name" value="LemA-like"/>
    <property type="match status" value="1"/>
</dbReference>
<dbReference type="OrthoDB" id="3214694at2"/>
<dbReference type="Proteomes" id="UP000256485">
    <property type="component" value="Unassembled WGS sequence"/>
</dbReference>
<dbReference type="InterPro" id="IPR023353">
    <property type="entry name" value="LemA-like_dom_sf"/>
</dbReference>
<gene>
    <name evidence="2" type="ORF">DFJ64_3702</name>
</gene>
<name>A0A3D9V9N4_THECX</name>
<keyword evidence="1" id="KW-0472">Membrane</keyword>
<evidence type="ECO:0000313" key="3">
    <source>
        <dbReference type="Proteomes" id="UP000256485"/>
    </source>
</evidence>
<dbReference type="RefSeq" id="WP_115851554.1">
    <property type="nucleotide sequence ID" value="NZ_QTUC01000001.1"/>
</dbReference>
<feature type="transmembrane region" description="Helical" evidence="1">
    <location>
        <begin position="6"/>
        <end position="23"/>
    </location>
</feature>
<dbReference type="AlphaFoldDB" id="A0A3D9V9N4"/>
<evidence type="ECO:0000313" key="2">
    <source>
        <dbReference type="EMBL" id="REF38227.1"/>
    </source>
</evidence>
<accession>A0A3D9V9N4</accession>
<reference evidence="2 3" key="1">
    <citation type="submission" date="2018-08" db="EMBL/GenBank/DDBJ databases">
        <title>Sequencing the genomes of 1000 actinobacteria strains.</title>
        <authorList>
            <person name="Klenk H.-P."/>
        </authorList>
    </citation>
    <scope>NUCLEOTIDE SEQUENCE [LARGE SCALE GENOMIC DNA]</scope>
    <source>
        <strain evidence="2 3">DSM 22891</strain>
    </source>
</reference>
<keyword evidence="1" id="KW-0812">Transmembrane</keyword>
<proteinExistence type="predicted"/>
<evidence type="ECO:0008006" key="4">
    <source>
        <dbReference type="Google" id="ProtNLM"/>
    </source>
</evidence>
<evidence type="ECO:0000256" key="1">
    <source>
        <dbReference type="SAM" id="Phobius"/>
    </source>
</evidence>
<protein>
    <recommendedName>
        <fullName evidence="4">LemA protein</fullName>
    </recommendedName>
</protein>
<dbReference type="Gene3D" id="1.20.1440.20">
    <property type="entry name" value="LemA-like domain"/>
    <property type="match status" value="1"/>
</dbReference>
<sequence length="182" mass="19592">MDWVLVAIVVVAVIGVYLSWTAGRIDRLHARLEAARSALDAQLYRRSAVALEVATSGMLDPATALLVADAAHRARSGGEEERELVESDLSKALAAAFPDVETCQQLARQPGASELLAELGAACRRVEMARRFHNDTAANARALRTRWLVRAFRLAGHAPMPETVEMDDTPPAGLVGWAPSPS</sequence>
<keyword evidence="1" id="KW-1133">Transmembrane helix</keyword>
<dbReference type="EMBL" id="QTUC01000001">
    <property type="protein sequence ID" value="REF38227.1"/>
    <property type="molecule type" value="Genomic_DNA"/>
</dbReference>
<organism evidence="2 3">
    <name type="scientific">Thermasporomyces composti</name>
    <dbReference type="NCBI Taxonomy" id="696763"/>
    <lineage>
        <taxon>Bacteria</taxon>
        <taxon>Bacillati</taxon>
        <taxon>Actinomycetota</taxon>
        <taxon>Actinomycetes</taxon>
        <taxon>Propionibacteriales</taxon>
        <taxon>Nocardioidaceae</taxon>
        <taxon>Thermasporomyces</taxon>
    </lineage>
</organism>
<keyword evidence="3" id="KW-1185">Reference proteome</keyword>